<dbReference type="Gene3D" id="3.10.450.50">
    <property type="match status" value="1"/>
</dbReference>
<dbReference type="Proteomes" id="UP000031521">
    <property type="component" value="Chromosome"/>
</dbReference>
<dbReference type="AlphaFoldDB" id="A0A0B5DXV7"/>
<dbReference type="RefSeq" id="WP_043868195.1">
    <property type="nucleotide sequence ID" value="NZ_CP004393.1"/>
</dbReference>
<dbReference type="GO" id="GO:0051213">
    <property type="term" value="F:dioxygenase activity"/>
    <property type="evidence" value="ECO:0007669"/>
    <property type="project" value="UniProtKB-KW"/>
</dbReference>
<dbReference type="SUPFAM" id="SSF54427">
    <property type="entry name" value="NTF2-like"/>
    <property type="match status" value="1"/>
</dbReference>
<dbReference type="GO" id="GO:0019380">
    <property type="term" value="P:3-phenylpropionate catabolic process"/>
    <property type="evidence" value="ECO:0007669"/>
    <property type="project" value="TreeGrafter"/>
</dbReference>
<keyword evidence="4" id="KW-1185">Reference proteome</keyword>
<dbReference type="STRING" id="1208324.P73_0347"/>
<dbReference type="HOGENOM" id="CLU_102527_1_1_5"/>
<evidence type="ECO:0000256" key="1">
    <source>
        <dbReference type="ARBA" id="ARBA00009570"/>
    </source>
</evidence>
<dbReference type="KEGG" id="cid:P73_0347"/>
<dbReference type="Pfam" id="PF00866">
    <property type="entry name" value="Ring_hydroxyl_B"/>
    <property type="match status" value="1"/>
</dbReference>
<keyword evidence="3" id="KW-0223">Dioxygenase</keyword>
<protein>
    <submittedName>
        <fullName evidence="3">Biphenyl 2,3-dioxygenase subunit beta</fullName>
    </submittedName>
</protein>
<reference evidence="3 4" key="1">
    <citation type="journal article" date="2014" name="Int. J. Syst. Evol. Microbiol.">
        <title>Celeribacter indicus sp. nov., a polycyclic aromatic hydrocarbon-degrading bacterium from deep-sea sediment and reclassification of Huaishuia halophila as Celeribacter halophilus comb. nov.</title>
        <authorList>
            <person name="Lai Q."/>
            <person name="Cao J."/>
            <person name="Yuan J."/>
            <person name="Li F."/>
            <person name="Shao Z."/>
        </authorList>
    </citation>
    <scope>NUCLEOTIDE SEQUENCE [LARGE SCALE GENOMIC DNA]</scope>
    <source>
        <strain evidence="3">P73</strain>
    </source>
</reference>
<dbReference type="InterPro" id="IPR032710">
    <property type="entry name" value="NTF2-like_dom_sf"/>
</dbReference>
<dbReference type="PANTHER" id="PTHR41534">
    <property type="entry name" value="BLR3401 PROTEIN"/>
    <property type="match status" value="1"/>
</dbReference>
<evidence type="ECO:0000313" key="4">
    <source>
        <dbReference type="Proteomes" id="UP000031521"/>
    </source>
</evidence>
<evidence type="ECO:0000256" key="2">
    <source>
        <dbReference type="ARBA" id="ARBA00023002"/>
    </source>
</evidence>
<organism evidence="3 4">
    <name type="scientific">Celeribacter indicus</name>
    <dbReference type="NCBI Taxonomy" id="1208324"/>
    <lineage>
        <taxon>Bacteria</taxon>
        <taxon>Pseudomonadati</taxon>
        <taxon>Pseudomonadota</taxon>
        <taxon>Alphaproteobacteria</taxon>
        <taxon>Rhodobacterales</taxon>
        <taxon>Roseobacteraceae</taxon>
        <taxon>Celeribacter</taxon>
    </lineage>
</organism>
<comment type="similarity">
    <text evidence="1">Belongs to the bacterial ring-hydroxylating dioxygenase beta subunit family.</text>
</comment>
<dbReference type="NCBIfam" id="NF007479">
    <property type="entry name" value="PRK10069.1"/>
    <property type="match status" value="1"/>
</dbReference>
<dbReference type="EMBL" id="CP004393">
    <property type="protein sequence ID" value="AJE45062.1"/>
    <property type="molecule type" value="Genomic_DNA"/>
</dbReference>
<dbReference type="InterPro" id="IPR000391">
    <property type="entry name" value="Rng_hydr_dOase-bsu"/>
</dbReference>
<sequence>MLDDKMTDRFAVKPGLVPVELQHEVEQFYFWEAKLMTDRRYVEWFALLAKDLRYWMPLRETKFIREAEKEYADDHGFAHFDDTWATMDGRIRKITSDVGWSENPASRVRHIIGNVMISPEDDNTLHTISALVTYRSRQERQVDIFACERQDVLRRTDSEAGFEIVRRKILIDQSTILSNNLSFFF</sequence>
<accession>A0A0B5DXV7</accession>
<keyword evidence="2" id="KW-0560">Oxidoreductase</keyword>
<gene>
    <name evidence="3" type="ORF">P73_0347</name>
</gene>
<dbReference type="OrthoDB" id="7446267at2"/>
<dbReference type="CDD" id="cd00667">
    <property type="entry name" value="ring_hydroxylating_dioxygenases_beta"/>
    <property type="match status" value="1"/>
</dbReference>
<name>A0A0B5DXV7_9RHOB</name>
<dbReference type="PANTHER" id="PTHR41534:SF2">
    <property type="entry name" value="3-PHENYLPROPIONATE_CINNAMIC ACID DIOXYGENASE SUBUNIT BETA"/>
    <property type="match status" value="1"/>
</dbReference>
<proteinExistence type="inferred from homology"/>
<evidence type="ECO:0000313" key="3">
    <source>
        <dbReference type="EMBL" id="AJE45062.1"/>
    </source>
</evidence>